<dbReference type="AlphaFoldDB" id="A0A9P5YSA5"/>
<dbReference type="Proteomes" id="UP000807469">
    <property type="component" value="Unassembled WGS sequence"/>
</dbReference>
<keyword evidence="2" id="KW-1185">Reference proteome</keyword>
<sequence length="142" mass="15772">MCTTPYIFWLVTMHRLSGSPQARPLPVHDTRLNQGIALDLSIVFVRLCRICVLSFPMFSVVDLRAPINPNCISLPQLSPISFSYRGIALRSASYQFILSTSVLLTSTARIFGTICHVIGAVAIPRFQSVFALAVMYICRHKG</sequence>
<name>A0A9P5YSA5_9AGAR</name>
<reference evidence="1" key="1">
    <citation type="submission" date="2020-11" db="EMBL/GenBank/DDBJ databases">
        <authorList>
            <consortium name="DOE Joint Genome Institute"/>
            <person name="Ahrendt S."/>
            <person name="Riley R."/>
            <person name="Andreopoulos W."/>
            <person name="Labutti K."/>
            <person name="Pangilinan J."/>
            <person name="Ruiz-Duenas F.J."/>
            <person name="Barrasa J.M."/>
            <person name="Sanchez-Garcia M."/>
            <person name="Camarero S."/>
            <person name="Miyauchi S."/>
            <person name="Serrano A."/>
            <person name="Linde D."/>
            <person name="Babiker R."/>
            <person name="Drula E."/>
            <person name="Ayuso-Fernandez I."/>
            <person name="Pacheco R."/>
            <person name="Padilla G."/>
            <person name="Ferreira P."/>
            <person name="Barriuso J."/>
            <person name="Kellner H."/>
            <person name="Castanera R."/>
            <person name="Alfaro M."/>
            <person name="Ramirez L."/>
            <person name="Pisabarro A.G."/>
            <person name="Kuo A."/>
            <person name="Tritt A."/>
            <person name="Lipzen A."/>
            <person name="He G."/>
            <person name="Yan M."/>
            <person name="Ng V."/>
            <person name="Cullen D."/>
            <person name="Martin F."/>
            <person name="Rosso M.-N."/>
            <person name="Henrissat B."/>
            <person name="Hibbett D."/>
            <person name="Martinez A.T."/>
            <person name="Grigoriev I.V."/>
        </authorList>
    </citation>
    <scope>NUCLEOTIDE SEQUENCE</scope>
    <source>
        <strain evidence="1">CIRM-BRFM 674</strain>
    </source>
</reference>
<evidence type="ECO:0000313" key="2">
    <source>
        <dbReference type="Proteomes" id="UP000807469"/>
    </source>
</evidence>
<organism evidence="1 2">
    <name type="scientific">Pholiota conissans</name>
    <dbReference type="NCBI Taxonomy" id="109636"/>
    <lineage>
        <taxon>Eukaryota</taxon>
        <taxon>Fungi</taxon>
        <taxon>Dikarya</taxon>
        <taxon>Basidiomycota</taxon>
        <taxon>Agaricomycotina</taxon>
        <taxon>Agaricomycetes</taxon>
        <taxon>Agaricomycetidae</taxon>
        <taxon>Agaricales</taxon>
        <taxon>Agaricineae</taxon>
        <taxon>Strophariaceae</taxon>
        <taxon>Pholiota</taxon>
    </lineage>
</organism>
<accession>A0A9P5YSA5</accession>
<proteinExistence type="predicted"/>
<gene>
    <name evidence="1" type="ORF">BDN70DRAFT_439442</name>
</gene>
<comment type="caution">
    <text evidence="1">The sequence shown here is derived from an EMBL/GenBank/DDBJ whole genome shotgun (WGS) entry which is preliminary data.</text>
</comment>
<protein>
    <submittedName>
        <fullName evidence="1">Uncharacterized protein</fullName>
    </submittedName>
</protein>
<evidence type="ECO:0000313" key="1">
    <source>
        <dbReference type="EMBL" id="KAF9472760.1"/>
    </source>
</evidence>
<dbReference type="EMBL" id="MU155500">
    <property type="protein sequence ID" value="KAF9472760.1"/>
    <property type="molecule type" value="Genomic_DNA"/>
</dbReference>